<dbReference type="InterPro" id="IPR015424">
    <property type="entry name" value="PyrdxlP-dep_Trfase"/>
</dbReference>
<dbReference type="AlphaFoldDB" id="A0A139MZ89"/>
<comment type="caution">
    <text evidence="1">The sequence shown here is derived from an EMBL/GenBank/DDBJ whole genome shotgun (WGS) entry which is preliminary data.</text>
</comment>
<accession>A0A139MZ89</accession>
<dbReference type="EMBL" id="LQOF01000213">
    <property type="protein sequence ID" value="KXT68864.1"/>
    <property type="molecule type" value="Genomic_DNA"/>
</dbReference>
<dbReference type="Gene3D" id="3.40.640.10">
    <property type="entry name" value="Type I PLP-dependent aspartate aminotransferase-like (Major domain)"/>
    <property type="match status" value="1"/>
</dbReference>
<dbReference type="PANTHER" id="PTHR46577:SF1">
    <property type="entry name" value="HTH-TYPE TRANSCRIPTIONAL REGULATORY PROTEIN GABR"/>
    <property type="match status" value="1"/>
</dbReference>
<dbReference type="PATRIC" id="fig|315405.11.peg.1185"/>
<dbReference type="Proteomes" id="UP000070198">
    <property type="component" value="Unassembled WGS sequence"/>
</dbReference>
<evidence type="ECO:0000313" key="2">
    <source>
        <dbReference type="Proteomes" id="UP000070198"/>
    </source>
</evidence>
<dbReference type="PANTHER" id="PTHR46577">
    <property type="entry name" value="HTH-TYPE TRANSCRIPTIONAL REGULATORY PROTEIN GABR"/>
    <property type="match status" value="1"/>
</dbReference>
<proteinExistence type="predicted"/>
<reference evidence="1 2" key="1">
    <citation type="submission" date="2016-01" db="EMBL/GenBank/DDBJ databases">
        <title>Highly variable Streptococcus oralis are common among viridans streptococci isolated from primates.</title>
        <authorList>
            <person name="Denapaite D."/>
            <person name="Rieger M."/>
            <person name="Koendgen S."/>
            <person name="Brueckner R."/>
            <person name="Ochigava I."/>
            <person name="Kappeler P."/>
            <person name="Maetz-Rensing K."/>
            <person name="Leendertz F."/>
            <person name="Hakenbeck R."/>
        </authorList>
    </citation>
    <scope>NUCLEOTIDE SEQUENCE [LARGE SCALE GENOMIC DNA]</scope>
    <source>
        <strain evidence="1 2">DD02</strain>
    </source>
</reference>
<name>A0A139MZ89_9STRE</name>
<dbReference type="InterPro" id="IPR051446">
    <property type="entry name" value="HTH_trans_reg/aminotransferase"/>
</dbReference>
<evidence type="ECO:0000313" key="1">
    <source>
        <dbReference type="EMBL" id="KXT68864.1"/>
    </source>
</evidence>
<dbReference type="SUPFAM" id="SSF53383">
    <property type="entry name" value="PLP-dependent transferases"/>
    <property type="match status" value="1"/>
</dbReference>
<organism evidence="1 2">
    <name type="scientific">Streptococcus gallolyticus</name>
    <dbReference type="NCBI Taxonomy" id="315405"/>
    <lineage>
        <taxon>Bacteria</taxon>
        <taxon>Bacillati</taxon>
        <taxon>Bacillota</taxon>
        <taxon>Bacilli</taxon>
        <taxon>Lactobacillales</taxon>
        <taxon>Streptococcaceae</taxon>
        <taxon>Streptococcus</taxon>
    </lineage>
</organism>
<dbReference type="InterPro" id="IPR015421">
    <property type="entry name" value="PyrdxlP-dep_Trfase_major"/>
</dbReference>
<sequence>MILPPQLLDTFEEKLSFYNNTVSNLEQYTLAYFIQEGYFEKHLNRMRLFYQKKRDELIHRLMTSPLNKRISIHEQESGLHFILHIQSDLSEQTICQLAKKHGLQMTPLSRYYRCQNTYSDKDFIVNYANITSPDIDKIINILLQIVP</sequence>
<gene>
    <name evidence="1" type="ORF">SGADD02_01004</name>
</gene>
<protein>
    <submittedName>
        <fullName evidence="1">Putative transcriptional regulator of pyridoxine metabolism</fullName>
    </submittedName>
</protein>